<accession>A6NQH4</accession>
<dbReference type="Proteomes" id="UP000003639">
    <property type="component" value="Unassembled WGS sequence"/>
</dbReference>
<evidence type="ECO:0000313" key="1">
    <source>
        <dbReference type="EMBL" id="EDN01779.1"/>
    </source>
</evidence>
<organism evidence="1 2">
    <name type="scientific">Pseudoflavonifractor capillosus ATCC 29799</name>
    <dbReference type="NCBI Taxonomy" id="411467"/>
    <lineage>
        <taxon>Bacteria</taxon>
        <taxon>Bacillati</taxon>
        <taxon>Bacillota</taxon>
        <taxon>Clostridia</taxon>
        <taxon>Eubacteriales</taxon>
        <taxon>Oscillospiraceae</taxon>
        <taxon>Pseudoflavonifractor</taxon>
    </lineage>
</organism>
<comment type="caution">
    <text evidence="1">The sequence shown here is derived from an EMBL/GenBank/DDBJ whole genome shotgun (WGS) entry which is preliminary data.</text>
</comment>
<proteinExistence type="predicted"/>
<sequence length="42" mass="4762">MSEACHLRQAEGYEACEDAAAPSLCFVIWSLPERVRRPVLKK</sequence>
<protein>
    <submittedName>
        <fullName evidence="1">Uncharacterized protein</fullName>
    </submittedName>
</protein>
<dbReference type="AlphaFoldDB" id="A6NQH4"/>
<gene>
    <name evidence="1" type="ORF">BACCAP_00444</name>
</gene>
<reference evidence="1 2" key="1">
    <citation type="submission" date="2007-04" db="EMBL/GenBank/DDBJ databases">
        <authorList>
            <person name="Fulton L."/>
            <person name="Clifton S."/>
            <person name="Fulton B."/>
            <person name="Xu J."/>
            <person name="Minx P."/>
            <person name="Pepin K.H."/>
            <person name="Johnson M."/>
            <person name="Thiruvilangam P."/>
            <person name="Bhonagiri V."/>
            <person name="Nash W.E."/>
            <person name="Mardis E.R."/>
            <person name="Wilson R.K."/>
        </authorList>
    </citation>
    <scope>NUCLEOTIDE SEQUENCE [LARGE SCALE GENOMIC DNA]</scope>
    <source>
        <strain evidence="1 2">ATCC 29799</strain>
    </source>
</reference>
<evidence type="ECO:0000313" key="2">
    <source>
        <dbReference type="Proteomes" id="UP000003639"/>
    </source>
</evidence>
<name>A6NQH4_9FIRM</name>
<dbReference type="EMBL" id="AAXG02000004">
    <property type="protein sequence ID" value="EDN01779.1"/>
    <property type="molecule type" value="Genomic_DNA"/>
</dbReference>
<reference evidence="1 2" key="2">
    <citation type="submission" date="2007-06" db="EMBL/GenBank/DDBJ databases">
        <title>Draft genome sequence of Pseudoflavonifractor capillosus ATCC 29799.</title>
        <authorList>
            <person name="Sudarsanam P."/>
            <person name="Ley R."/>
            <person name="Guruge J."/>
            <person name="Turnbaugh P.J."/>
            <person name="Mahowald M."/>
            <person name="Liep D."/>
            <person name="Gordon J."/>
        </authorList>
    </citation>
    <scope>NUCLEOTIDE SEQUENCE [LARGE SCALE GENOMIC DNA]</scope>
    <source>
        <strain evidence="1 2">ATCC 29799</strain>
    </source>
</reference>
<keyword evidence="2" id="KW-1185">Reference proteome</keyword>